<accession>A0A2T4YLS4</accession>
<protein>
    <submittedName>
        <fullName evidence="2">Uncharacterized protein</fullName>
    </submittedName>
</protein>
<evidence type="ECO:0000313" key="2">
    <source>
        <dbReference type="EMBL" id="PTM44359.1"/>
    </source>
</evidence>
<organism evidence="2 3">
    <name type="scientific">Sphingomonas aerolata</name>
    <dbReference type="NCBI Taxonomy" id="185951"/>
    <lineage>
        <taxon>Bacteria</taxon>
        <taxon>Pseudomonadati</taxon>
        <taxon>Pseudomonadota</taxon>
        <taxon>Alphaproteobacteria</taxon>
        <taxon>Sphingomonadales</taxon>
        <taxon>Sphingomonadaceae</taxon>
        <taxon>Sphingomonas</taxon>
    </lineage>
</organism>
<comment type="caution">
    <text evidence="2">The sequence shown here is derived from an EMBL/GenBank/DDBJ whole genome shotgun (WGS) entry which is preliminary data.</text>
</comment>
<evidence type="ECO:0000256" key="1">
    <source>
        <dbReference type="SAM" id="MobiDB-lite"/>
    </source>
</evidence>
<dbReference type="Proteomes" id="UP000240996">
    <property type="component" value="Unassembled WGS sequence"/>
</dbReference>
<feature type="region of interest" description="Disordered" evidence="1">
    <location>
        <begin position="1"/>
        <end position="34"/>
    </location>
</feature>
<name>A0A2T4YLS4_9SPHN</name>
<reference evidence="2 3" key="1">
    <citation type="submission" date="2018-04" db="EMBL/GenBank/DDBJ databases">
        <title>Genomic Encyclopedia of Type Strains, Phase III (KMG-III): the genomes of soil and plant-associated and newly described type strains.</title>
        <authorList>
            <person name="Whitman W."/>
        </authorList>
    </citation>
    <scope>NUCLEOTIDE SEQUENCE [LARGE SCALE GENOMIC DNA]</scope>
    <source>
        <strain evidence="2 3">NW12</strain>
    </source>
</reference>
<dbReference type="AlphaFoldDB" id="A0A2T4YLS4"/>
<proteinExistence type="predicted"/>
<sequence length="34" mass="3731">MKIQTDLHAGKRGADDPAGHIRRGRGRDDPKPHA</sequence>
<evidence type="ECO:0000313" key="3">
    <source>
        <dbReference type="Proteomes" id="UP000240996"/>
    </source>
</evidence>
<keyword evidence="3" id="KW-1185">Reference proteome</keyword>
<gene>
    <name evidence="2" type="ORF">C8J24_2561</name>
</gene>
<dbReference type="EMBL" id="PZZN01000003">
    <property type="protein sequence ID" value="PTM44359.1"/>
    <property type="molecule type" value="Genomic_DNA"/>
</dbReference>
<feature type="compositionally biased region" description="Basic and acidic residues" evidence="1">
    <location>
        <begin position="8"/>
        <end position="19"/>
    </location>
</feature>